<feature type="region of interest" description="Disordered" evidence="1">
    <location>
        <begin position="177"/>
        <end position="201"/>
    </location>
</feature>
<reference evidence="2" key="1">
    <citation type="submission" date="2020-04" db="EMBL/GenBank/DDBJ databases">
        <title>Draft genome resource of the tomato pathogen Pseudocercospora fuligena.</title>
        <authorList>
            <person name="Zaccaron A."/>
        </authorList>
    </citation>
    <scope>NUCLEOTIDE SEQUENCE</scope>
    <source>
        <strain evidence="2">PF001</strain>
    </source>
</reference>
<evidence type="ECO:0000256" key="1">
    <source>
        <dbReference type="SAM" id="MobiDB-lite"/>
    </source>
</evidence>
<comment type="caution">
    <text evidence="2">The sequence shown here is derived from an EMBL/GenBank/DDBJ whole genome shotgun (WGS) entry which is preliminary data.</text>
</comment>
<feature type="region of interest" description="Disordered" evidence="1">
    <location>
        <begin position="1"/>
        <end position="31"/>
    </location>
</feature>
<sequence length="201" mass="22440">MATDKTSDTKPTIEAEMESLKIATDKSSDTKPTIEAEMKKHAREFLNCQGDRSDMLDFCRRDDLPPYYQFKAYIILSASEDYGEPEDDLACTNHYLKKAEETLKVCKETYIHDPDDAEMLQQLQAHLKEEWDGYHARCNVRYGSDDEDDGDDEDIAWFRSLQSALNGNAVASMLNMVAGPSAGGDSGATSESEQTGNEASQ</sequence>
<evidence type="ECO:0000313" key="3">
    <source>
        <dbReference type="Proteomes" id="UP000660729"/>
    </source>
</evidence>
<dbReference type="Proteomes" id="UP000660729">
    <property type="component" value="Unassembled WGS sequence"/>
</dbReference>
<dbReference type="EMBL" id="JABCIY010000191">
    <property type="protein sequence ID" value="KAF7189326.1"/>
    <property type="molecule type" value="Genomic_DNA"/>
</dbReference>
<accession>A0A8H6RDX4</accession>
<organism evidence="2 3">
    <name type="scientific">Pseudocercospora fuligena</name>
    <dbReference type="NCBI Taxonomy" id="685502"/>
    <lineage>
        <taxon>Eukaryota</taxon>
        <taxon>Fungi</taxon>
        <taxon>Dikarya</taxon>
        <taxon>Ascomycota</taxon>
        <taxon>Pezizomycotina</taxon>
        <taxon>Dothideomycetes</taxon>
        <taxon>Dothideomycetidae</taxon>
        <taxon>Mycosphaerellales</taxon>
        <taxon>Mycosphaerellaceae</taxon>
        <taxon>Pseudocercospora</taxon>
    </lineage>
</organism>
<feature type="compositionally biased region" description="Basic and acidic residues" evidence="1">
    <location>
        <begin position="1"/>
        <end position="13"/>
    </location>
</feature>
<evidence type="ECO:0000313" key="2">
    <source>
        <dbReference type="EMBL" id="KAF7189326.1"/>
    </source>
</evidence>
<protein>
    <submittedName>
        <fullName evidence="2">Uncharacterized protein</fullName>
    </submittedName>
</protein>
<gene>
    <name evidence="2" type="ORF">HII31_09304</name>
</gene>
<dbReference type="AlphaFoldDB" id="A0A8H6RDX4"/>
<proteinExistence type="predicted"/>
<name>A0A8H6RDX4_9PEZI</name>
<keyword evidence="3" id="KW-1185">Reference proteome</keyword>
<dbReference type="OrthoDB" id="3683014at2759"/>
<feature type="compositionally biased region" description="Polar residues" evidence="1">
    <location>
        <begin position="187"/>
        <end position="201"/>
    </location>
</feature>